<gene>
    <name evidence="1" type="ordered locus">Nitsa_1037</name>
</gene>
<dbReference type="RefSeq" id="WP_013553988.1">
    <property type="nucleotide sequence ID" value="NC_014935.1"/>
</dbReference>
<protein>
    <recommendedName>
        <fullName evidence="3">Lipoprotein</fullName>
    </recommendedName>
</protein>
<evidence type="ECO:0000313" key="2">
    <source>
        <dbReference type="Proteomes" id="UP000008633"/>
    </source>
</evidence>
<dbReference type="AlphaFoldDB" id="E6WXN8"/>
<evidence type="ECO:0000313" key="1">
    <source>
        <dbReference type="EMBL" id="ADV46295.1"/>
    </source>
</evidence>
<keyword evidence="2" id="KW-1185">Reference proteome</keyword>
<reference evidence="1 2" key="1">
    <citation type="journal article" date="2011" name="Stand. Genomic Sci.">
        <title>Complete genome sequence of Nitratifractor salsuginis type strain (E9I37-1).</title>
        <authorList>
            <person name="Anderson I."/>
            <person name="Sikorski J."/>
            <person name="Zeytun A."/>
            <person name="Nolan M."/>
            <person name="Lapidus A."/>
            <person name="Lucas S."/>
            <person name="Hammon N."/>
            <person name="Deshpande S."/>
            <person name="Cheng J.F."/>
            <person name="Tapia R."/>
            <person name="Han C."/>
            <person name="Goodwin L."/>
            <person name="Pitluck S."/>
            <person name="Liolios K."/>
            <person name="Pagani I."/>
            <person name="Ivanova N."/>
            <person name="Huntemann M."/>
            <person name="Mavromatis K."/>
            <person name="Ovchinikova G."/>
            <person name="Pati A."/>
            <person name="Chen A."/>
            <person name="Palaniappan K."/>
            <person name="Land M."/>
            <person name="Hauser L."/>
            <person name="Brambilla E.M."/>
            <person name="Ngatchou-Djao O.D."/>
            <person name="Rohde M."/>
            <person name="Tindall B.J."/>
            <person name="Goker M."/>
            <person name="Detter J.C."/>
            <person name="Woyke T."/>
            <person name="Bristow J."/>
            <person name="Eisen J.A."/>
            <person name="Markowitz V."/>
            <person name="Hugenholtz P."/>
            <person name="Klenk H.P."/>
            <person name="Kyrpides N.C."/>
        </authorList>
    </citation>
    <scope>NUCLEOTIDE SEQUENCE [LARGE SCALE GENOMIC DNA]</scope>
    <source>
        <strain evidence="2">DSM 16511 / JCM 12458 / E9I37-1</strain>
    </source>
</reference>
<dbReference type="KEGG" id="nsa:Nitsa_1037"/>
<sequence length="141" mass="16050">MHRISFAGALTAALVFLSACSDRHPYVKLYDKNLSKNPPSCLALQVFPPDPDAKKTLRKLYRFRSECPYLLKVTTKEGIVCRSNGNAPIKATSNFPSAYLRMELRRGMKLLYTYYIDLTDEPDASDIEAAFDRFKKDIPVH</sequence>
<dbReference type="eggNOG" id="ENOG5032J8Z">
    <property type="taxonomic scope" value="Bacteria"/>
</dbReference>
<name>E6WXN8_NITSE</name>
<evidence type="ECO:0008006" key="3">
    <source>
        <dbReference type="Google" id="ProtNLM"/>
    </source>
</evidence>
<dbReference type="Proteomes" id="UP000008633">
    <property type="component" value="Chromosome"/>
</dbReference>
<accession>E6WXN8</accession>
<dbReference type="HOGENOM" id="CLU_153952_0_0_7"/>
<dbReference type="STRING" id="749222.Nitsa_1037"/>
<dbReference type="PROSITE" id="PS51257">
    <property type="entry name" value="PROKAR_LIPOPROTEIN"/>
    <property type="match status" value="1"/>
</dbReference>
<dbReference type="EMBL" id="CP002452">
    <property type="protein sequence ID" value="ADV46295.1"/>
    <property type="molecule type" value="Genomic_DNA"/>
</dbReference>
<organism evidence="1 2">
    <name type="scientific">Nitratifractor salsuginis (strain DSM 16511 / JCM 12458 / E9I37-1)</name>
    <dbReference type="NCBI Taxonomy" id="749222"/>
    <lineage>
        <taxon>Bacteria</taxon>
        <taxon>Pseudomonadati</taxon>
        <taxon>Campylobacterota</taxon>
        <taxon>Epsilonproteobacteria</taxon>
        <taxon>Campylobacterales</taxon>
        <taxon>Sulfurovaceae</taxon>
        <taxon>Nitratifractor</taxon>
    </lineage>
</organism>
<reference evidence="2" key="2">
    <citation type="submission" date="2011-01" db="EMBL/GenBank/DDBJ databases">
        <title>The complete genome of Nitratifractor salsuginis DSM 16511.</title>
        <authorList>
            <consortium name="US DOE Joint Genome Institute (JGI-PGF)"/>
            <person name="Lucas S."/>
            <person name="Copeland A."/>
            <person name="Lapidus A."/>
            <person name="Bruce D."/>
            <person name="Goodwin L."/>
            <person name="Pitluck S."/>
            <person name="Kyrpides N."/>
            <person name="Mavromatis K."/>
            <person name="Ivanova N."/>
            <person name="Mikhailova N."/>
            <person name="Zeytun A."/>
            <person name="Detter J.C."/>
            <person name="Tapia R."/>
            <person name="Han C."/>
            <person name="Land M."/>
            <person name="Hauser L."/>
            <person name="Markowitz V."/>
            <person name="Cheng J.-F."/>
            <person name="Hugenholtz P."/>
            <person name="Woyke T."/>
            <person name="Wu D."/>
            <person name="Tindall B."/>
            <person name="Schuetze A."/>
            <person name="Brambilla E."/>
            <person name="Klenk H.-P."/>
            <person name="Eisen J.A."/>
        </authorList>
    </citation>
    <scope>NUCLEOTIDE SEQUENCE [LARGE SCALE GENOMIC DNA]</scope>
    <source>
        <strain evidence="2">DSM 16511 / JCM 12458 / E9I37-1</strain>
    </source>
</reference>
<dbReference type="OrthoDB" id="5334868at2"/>
<proteinExistence type="predicted"/>